<feature type="transmembrane region" description="Helical" evidence="13">
    <location>
        <begin position="137"/>
        <end position="156"/>
    </location>
</feature>
<feature type="domain" description="ABC transporter" evidence="14">
    <location>
        <begin position="658"/>
        <end position="867"/>
    </location>
</feature>
<evidence type="ECO:0000256" key="11">
    <source>
        <dbReference type="ARBA" id="ARBA00023136"/>
    </source>
</evidence>
<dbReference type="PROSITE" id="PS50893">
    <property type="entry name" value="ABC_TRANSPORTER_2"/>
    <property type="match status" value="1"/>
</dbReference>
<evidence type="ECO:0000256" key="7">
    <source>
        <dbReference type="ARBA" id="ARBA00022741"/>
    </source>
</evidence>
<dbReference type="Gene3D" id="3.40.50.300">
    <property type="entry name" value="P-loop containing nucleotide triphosphate hydrolases"/>
    <property type="match status" value="1"/>
</dbReference>
<dbReference type="EC" id="7.6.2.2" evidence="3"/>
<evidence type="ECO:0000256" key="5">
    <source>
        <dbReference type="ARBA" id="ARBA00022692"/>
    </source>
</evidence>
<accession>A0A3P7NQV0</accession>
<dbReference type="CDD" id="cd18598">
    <property type="entry name" value="ABC_6TM_MRP7_D1_like"/>
    <property type="match status" value="1"/>
</dbReference>
<dbReference type="SUPFAM" id="SSF90123">
    <property type="entry name" value="ABC transporter transmembrane region"/>
    <property type="match status" value="1"/>
</dbReference>
<evidence type="ECO:0000256" key="13">
    <source>
        <dbReference type="SAM" id="Phobius"/>
    </source>
</evidence>
<evidence type="ECO:0000313" key="17">
    <source>
        <dbReference type="Proteomes" id="UP000281553"/>
    </source>
</evidence>
<dbReference type="GO" id="GO:0005524">
    <property type="term" value="F:ATP binding"/>
    <property type="evidence" value="ECO:0007669"/>
    <property type="project" value="UniProtKB-KW"/>
</dbReference>
<evidence type="ECO:0000256" key="4">
    <source>
        <dbReference type="ARBA" id="ARBA00022448"/>
    </source>
</evidence>
<feature type="transmembrane region" description="Helical" evidence="13">
    <location>
        <begin position="168"/>
        <end position="186"/>
    </location>
</feature>
<evidence type="ECO:0000259" key="15">
    <source>
        <dbReference type="PROSITE" id="PS50929"/>
    </source>
</evidence>
<dbReference type="OrthoDB" id="6277969at2759"/>
<dbReference type="CDD" id="cd03250">
    <property type="entry name" value="ABCC_MRP_domain1"/>
    <property type="match status" value="1"/>
</dbReference>
<dbReference type="Proteomes" id="UP000281553">
    <property type="component" value="Unassembled WGS sequence"/>
</dbReference>
<keyword evidence="10 13" id="KW-1133">Transmembrane helix</keyword>
<feature type="domain" description="ABC transmembrane type-1" evidence="15">
    <location>
        <begin position="318"/>
        <end position="581"/>
    </location>
</feature>
<dbReference type="Pfam" id="PF00005">
    <property type="entry name" value="ABC_tran"/>
    <property type="match status" value="1"/>
</dbReference>
<dbReference type="Pfam" id="PF00664">
    <property type="entry name" value="ABC_membrane"/>
    <property type="match status" value="1"/>
</dbReference>
<feature type="transmembrane region" description="Helical" evidence="13">
    <location>
        <begin position="443"/>
        <end position="469"/>
    </location>
</feature>
<feature type="transmembrane region" description="Helical" evidence="13">
    <location>
        <begin position="536"/>
        <end position="563"/>
    </location>
</feature>
<evidence type="ECO:0000256" key="6">
    <source>
        <dbReference type="ARBA" id="ARBA00022737"/>
    </source>
</evidence>
<keyword evidence="7" id="KW-0547">Nucleotide-binding</keyword>
<dbReference type="PANTHER" id="PTHR24223">
    <property type="entry name" value="ATP-BINDING CASSETTE SUB-FAMILY C"/>
    <property type="match status" value="1"/>
</dbReference>
<keyword evidence="5 13" id="KW-0812">Transmembrane</keyword>
<dbReference type="Gene3D" id="1.20.1560.10">
    <property type="entry name" value="ABC transporter type 1, transmembrane domain"/>
    <property type="match status" value="1"/>
</dbReference>
<dbReference type="PROSITE" id="PS50929">
    <property type="entry name" value="ABC_TM1F"/>
    <property type="match status" value="1"/>
</dbReference>
<proteinExistence type="inferred from homology"/>
<organism evidence="16 17">
    <name type="scientific">Dibothriocephalus latus</name>
    <name type="common">Fish tapeworm</name>
    <name type="synonym">Diphyllobothrium latum</name>
    <dbReference type="NCBI Taxonomy" id="60516"/>
    <lineage>
        <taxon>Eukaryota</taxon>
        <taxon>Metazoa</taxon>
        <taxon>Spiralia</taxon>
        <taxon>Lophotrochozoa</taxon>
        <taxon>Platyhelminthes</taxon>
        <taxon>Cestoda</taxon>
        <taxon>Eucestoda</taxon>
        <taxon>Diphyllobothriidea</taxon>
        <taxon>Diphyllobothriidae</taxon>
        <taxon>Dibothriocephalus</taxon>
    </lineage>
</organism>
<evidence type="ECO:0000256" key="2">
    <source>
        <dbReference type="ARBA" id="ARBA00009726"/>
    </source>
</evidence>
<dbReference type="InterPro" id="IPR017871">
    <property type="entry name" value="ABC_transporter-like_CS"/>
</dbReference>
<feature type="transmembrane region" description="Helical" evidence="13">
    <location>
        <begin position="69"/>
        <end position="92"/>
    </location>
</feature>
<keyword evidence="4" id="KW-0813">Transport</keyword>
<dbReference type="InterPro" id="IPR027417">
    <property type="entry name" value="P-loop_NTPase"/>
</dbReference>
<dbReference type="EMBL" id="UYRU01051753">
    <property type="protein sequence ID" value="VDN11569.1"/>
    <property type="molecule type" value="Genomic_DNA"/>
</dbReference>
<dbReference type="InterPro" id="IPR003593">
    <property type="entry name" value="AAA+_ATPase"/>
</dbReference>
<evidence type="ECO:0000256" key="1">
    <source>
        <dbReference type="ARBA" id="ARBA00004370"/>
    </source>
</evidence>
<evidence type="ECO:0000256" key="10">
    <source>
        <dbReference type="ARBA" id="ARBA00022989"/>
    </source>
</evidence>
<dbReference type="GO" id="GO:0016020">
    <property type="term" value="C:membrane"/>
    <property type="evidence" value="ECO:0007669"/>
    <property type="project" value="UniProtKB-SubCell"/>
</dbReference>
<name>A0A3P7NQV0_DIBLA</name>
<comment type="subcellular location">
    <subcellularLocation>
        <location evidence="1">Membrane</location>
    </subcellularLocation>
</comment>
<dbReference type="AlphaFoldDB" id="A0A3P7NQV0"/>
<comment type="similarity">
    <text evidence="2">Belongs to the ABC transporter superfamily. ABCC family. Conjugate transporter (TC 3.A.1.208) subfamily.</text>
</comment>
<dbReference type="InterPro" id="IPR036640">
    <property type="entry name" value="ABC1_TM_sf"/>
</dbReference>
<dbReference type="InterPro" id="IPR003439">
    <property type="entry name" value="ABC_transporter-like_ATP-bd"/>
</dbReference>
<keyword evidence="11 13" id="KW-0472">Membrane</keyword>
<dbReference type="InterPro" id="IPR050173">
    <property type="entry name" value="ABC_transporter_C-like"/>
</dbReference>
<evidence type="ECO:0000256" key="3">
    <source>
        <dbReference type="ARBA" id="ARBA00012191"/>
    </source>
</evidence>
<protein>
    <recommendedName>
        <fullName evidence="3">ABC-type xenobiotic transporter</fullName>
        <ecNumber evidence="3">7.6.2.2</ecNumber>
    </recommendedName>
</protein>
<dbReference type="GO" id="GO:0016887">
    <property type="term" value="F:ATP hydrolysis activity"/>
    <property type="evidence" value="ECO:0007669"/>
    <property type="project" value="InterPro"/>
</dbReference>
<keyword evidence="6" id="KW-0677">Repeat</keyword>
<evidence type="ECO:0000256" key="12">
    <source>
        <dbReference type="ARBA" id="ARBA00034018"/>
    </source>
</evidence>
<dbReference type="SMART" id="SM00382">
    <property type="entry name" value="AAA"/>
    <property type="match status" value="1"/>
</dbReference>
<dbReference type="FunFam" id="1.20.1560.10:FF:000037">
    <property type="entry name" value="ATP-binding cassette subfamily C member 10"/>
    <property type="match status" value="1"/>
</dbReference>
<dbReference type="GO" id="GO:0008559">
    <property type="term" value="F:ABC-type xenobiotic transporter activity"/>
    <property type="evidence" value="ECO:0007669"/>
    <property type="project" value="UniProtKB-EC"/>
</dbReference>
<feature type="transmembrane region" description="Helical" evidence="13">
    <location>
        <begin position="356"/>
        <end position="379"/>
    </location>
</feature>
<dbReference type="InterPro" id="IPR011527">
    <property type="entry name" value="ABC1_TM_dom"/>
</dbReference>
<gene>
    <name evidence="16" type="ORF">DILT_LOCUS7400</name>
</gene>
<feature type="transmembrane region" description="Helical" evidence="13">
    <location>
        <begin position="34"/>
        <end position="57"/>
    </location>
</feature>
<comment type="catalytic activity">
    <reaction evidence="12">
        <text>ATP + H2O + xenobioticSide 1 = ADP + phosphate + xenobioticSide 2.</text>
        <dbReference type="EC" id="7.6.2.2"/>
    </reaction>
</comment>
<evidence type="ECO:0000313" key="16">
    <source>
        <dbReference type="EMBL" id="VDN11569.1"/>
    </source>
</evidence>
<keyword evidence="9" id="KW-1278">Translocase</keyword>
<feature type="transmembrane region" description="Helical" evidence="13">
    <location>
        <begin position="317"/>
        <end position="336"/>
    </location>
</feature>
<dbReference type="SUPFAM" id="SSF52540">
    <property type="entry name" value="P-loop containing nucleoside triphosphate hydrolases"/>
    <property type="match status" value="1"/>
</dbReference>
<dbReference type="PROSITE" id="PS00211">
    <property type="entry name" value="ABC_TRANSPORTER_1"/>
    <property type="match status" value="1"/>
</dbReference>
<sequence length="872" mass="96004">MGHGNLSGALSNICQNLSSELWLNNSFGLCVTEIFIHTPISIVLLILSVGLLVPMIPNISFERFYSKVFYIRMGIDFLMLMKMAIFVVLSTSTPSTTNLLGAKITILYLTVQLLTWLAITVNDFVHGKSCWLHSRGPYVLIFLEVVYMYTTTVLLWGVVSQLSSKENFAIIFCVVADVVLIAVHLISRIPIVFPVEEERSLRARLLRTSHNWNPPKFTPISRGQANSDMVFDENTIVPEVSSESSAGWLSRIFFTWINQTITRGYYGELLSPTLLPPISKSLDANALGKVLQLSPETPPNSAISLFKTIFRVFGKEFAALGFVKFLFSSLGLASPIFLNKFLSELSLANPSSTYAIIWGCALIASKLITAFLGIAYDYWIPRFGVKCKMAVTGIVYSQLLTHKSSDLSQFSTGNLVNLLTSDTDRIVNLTPSINELWALPVQFFVALALLYLQLGVSCLVGVAFLIILLPVNRYVANRIGKYSSDLMYHKDIRVKFISELLSSMATVKLACLEHPMSQKILGARKLELKALRGQKLLDACCVFLWAACPALLAGATFVTFAALGNELRPAEVIFAFQYFSFHEVHSEVPSHSPLNAFPWVINGVMEALVSARRICRLIGLPESQTRELSYVPLASTNPAFEDESQEYEGSPRPQKEALSSDNSFKLFICAERFYWETAEKPALINVDLSISEGQLIGVVGPVASGKSSLLLAIMGELQSQNGQVNYIHGSSGAIATPRFAYVGLTPWLQKGTIRQNILFGEPADVEWLQTVIAACGLELDLKKLPHGLDSDVGEAGSLLSGGQRARIALARAIYQRADVYLLDDPLAALDAHVARALARTCLGRHGLLASKTRIVATHQPEWLLSKVITTSA</sequence>
<evidence type="ECO:0000256" key="9">
    <source>
        <dbReference type="ARBA" id="ARBA00022967"/>
    </source>
</evidence>
<dbReference type="PANTHER" id="PTHR24223:SF330">
    <property type="entry name" value="ATP-BINDING CASSETTE SUB-FAMILY C MEMBER 10"/>
    <property type="match status" value="1"/>
</dbReference>
<keyword evidence="17" id="KW-1185">Reference proteome</keyword>
<reference evidence="16 17" key="1">
    <citation type="submission" date="2018-11" db="EMBL/GenBank/DDBJ databases">
        <authorList>
            <consortium name="Pathogen Informatics"/>
        </authorList>
    </citation>
    <scope>NUCLEOTIDE SEQUENCE [LARGE SCALE GENOMIC DNA]</scope>
</reference>
<evidence type="ECO:0000259" key="14">
    <source>
        <dbReference type="PROSITE" id="PS50893"/>
    </source>
</evidence>
<feature type="transmembrane region" description="Helical" evidence="13">
    <location>
        <begin position="104"/>
        <end position="125"/>
    </location>
</feature>
<evidence type="ECO:0000256" key="8">
    <source>
        <dbReference type="ARBA" id="ARBA00022840"/>
    </source>
</evidence>
<keyword evidence="8" id="KW-0067">ATP-binding</keyword>